<feature type="region of interest" description="Disordered" evidence="1">
    <location>
        <begin position="56"/>
        <end position="76"/>
    </location>
</feature>
<organism evidence="2">
    <name type="scientific">freshwater metagenome</name>
    <dbReference type="NCBI Taxonomy" id="449393"/>
    <lineage>
        <taxon>unclassified sequences</taxon>
        <taxon>metagenomes</taxon>
        <taxon>ecological metagenomes</taxon>
    </lineage>
</organism>
<dbReference type="EMBL" id="CAFBLU010000001">
    <property type="protein sequence ID" value="CAB4858204.1"/>
    <property type="molecule type" value="Genomic_DNA"/>
</dbReference>
<dbReference type="AlphaFoldDB" id="A0A6J7CMJ9"/>
<accession>A0A6J7CMJ9</accession>
<protein>
    <submittedName>
        <fullName evidence="2">Unannotated protein</fullName>
    </submittedName>
</protein>
<sequence>MSEDLDRLVKRIEEEARRLSAGDLDQDAAADAASELARLASEAASIVDGFARAARPVPAAPGQSQLPVDRGPQSFN</sequence>
<evidence type="ECO:0000256" key="1">
    <source>
        <dbReference type="SAM" id="MobiDB-lite"/>
    </source>
</evidence>
<reference evidence="2" key="1">
    <citation type="submission" date="2020-05" db="EMBL/GenBank/DDBJ databases">
        <authorList>
            <person name="Chiriac C."/>
            <person name="Salcher M."/>
            <person name="Ghai R."/>
            <person name="Kavagutti S V."/>
        </authorList>
    </citation>
    <scope>NUCLEOTIDE SEQUENCE</scope>
</reference>
<proteinExistence type="predicted"/>
<gene>
    <name evidence="2" type="ORF">UFOPK3444_00022</name>
</gene>
<evidence type="ECO:0000313" key="2">
    <source>
        <dbReference type="EMBL" id="CAB4858204.1"/>
    </source>
</evidence>
<name>A0A6J7CMJ9_9ZZZZ</name>